<dbReference type="Pfam" id="PF13606">
    <property type="entry name" value="Ank_3"/>
    <property type="match status" value="1"/>
</dbReference>
<evidence type="ECO:0008006" key="2">
    <source>
        <dbReference type="Google" id="ProtNLM"/>
    </source>
</evidence>
<protein>
    <recommendedName>
        <fullName evidence="2">Ankyrin repeat protein</fullName>
    </recommendedName>
</protein>
<name>A0A644XB30_9ZZZZ</name>
<dbReference type="SUPFAM" id="SSF48403">
    <property type="entry name" value="Ankyrin repeat"/>
    <property type="match status" value="1"/>
</dbReference>
<reference evidence="1" key="1">
    <citation type="submission" date="2019-08" db="EMBL/GenBank/DDBJ databases">
        <authorList>
            <person name="Kucharzyk K."/>
            <person name="Murdoch R.W."/>
            <person name="Higgins S."/>
            <person name="Loffler F."/>
        </authorList>
    </citation>
    <scope>NUCLEOTIDE SEQUENCE</scope>
</reference>
<dbReference type="Gene3D" id="1.25.40.20">
    <property type="entry name" value="Ankyrin repeat-containing domain"/>
    <property type="match status" value="1"/>
</dbReference>
<dbReference type="AlphaFoldDB" id="A0A644XB30"/>
<sequence>MEHFDYPGLDCTSGKILEACENGNIAILSSISDGKPILNEIEKKGISPLIVACRHGQIGIVRHILQHDYYVIDPQILAQAASVARESGYEQIRSLLTLYYIKYYRYSA</sequence>
<dbReference type="InterPro" id="IPR002110">
    <property type="entry name" value="Ankyrin_rpt"/>
</dbReference>
<evidence type="ECO:0000313" key="1">
    <source>
        <dbReference type="EMBL" id="MPM13420.1"/>
    </source>
</evidence>
<dbReference type="EMBL" id="VSSQ01002116">
    <property type="protein sequence ID" value="MPM13420.1"/>
    <property type="molecule type" value="Genomic_DNA"/>
</dbReference>
<comment type="caution">
    <text evidence="1">The sequence shown here is derived from an EMBL/GenBank/DDBJ whole genome shotgun (WGS) entry which is preliminary data.</text>
</comment>
<accession>A0A644XB30</accession>
<proteinExistence type="predicted"/>
<organism evidence="1">
    <name type="scientific">bioreactor metagenome</name>
    <dbReference type="NCBI Taxonomy" id="1076179"/>
    <lineage>
        <taxon>unclassified sequences</taxon>
        <taxon>metagenomes</taxon>
        <taxon>ecological metagenomes</taxon>
    </lineage>
</organism>
<gene>
    <name evidence="1" type="ORF">SDC9_59777</name>
</gene>
<dbReference type="InterPro" id="IPR036770">
    <property type="entry name" value="Ankyrin_rpt-contain_sf"/>
</dbReference>